<feature type="domain" description="ABC-type glycine betaine transport system substrate-binding" evidence="2">
    <location>
        <begin position="43"/>
        <end position="306"/>
    </location>
</feature>
<dbReference type="SUPFAM" id="SSF53850">
    <property type="entry name" value="Periplasmic binding protein-like II"/>
    <property type="match status" value="1"/>
</dbReference>
<protein>
    <submittedName>
        <fullName evidence="3">ABC transporter substrate-binding protein</fullName>
    </submittedName>
</protein>
<dbReference type="Gene3D" id="3.40.190.120">
    <property type="entry name" value="Osmoprotection protein (prox), domain 2"/>
    <property type="match status" value="1"/>
</dbReference>
<dbReference type="EMBL" id="JBHTMK010000059">
    <property type="protein sequence ID" value="MFD1372673.1"/>
    <property type="molecule type" value="Genomic_DNA"/>
</dbReference>
<dbReference type="Proteomes" id="UP001597183">
    <property type="component" value="Unassembled WGS sequence"/>
</dbReference>
<comment type="caution">
    <text evidence="3">The sequence shown here is derived from an EMBL/GenBank/DDBJ whole genome shotgun (WGS) entry which is preliminary data.</text>
</comment>
<dbReference type="Gene3D" id="3.40.190.10">
    <property type="entry name" value="Periplasmic binding protein-like II"/>
    <property type="match status" value="1"/>
</dbReference>
<feature type="chain" id="PRO_5047108752" evidence="1">
    <location>
        <begin position="21"/>
        <end position="310"/>
    </location>
</feature>
<reference evidence="4" key="1">
    <citation type="journal article" date="2019" name="Int. J. Syst. Evol. Microbiol.">
        <title>The Global Catalogue of Microorganisms (GCM) 10K type strain sequencing project: providing services to taxonomists for standard genome sequencing and annotation.</title>
        <authorList>
            <consortium name="The Broad Institute Genomics Platform"/>
            <consortium name="The Broad Institute Genome Sequencing Center for Infectious Disease"/>
            <person name="Wu L."/>
            <person name="Ma J."/>
        </authorList>
    </citation>
    <scope>NUCLEOTIDE SEQUENCE [LARGE SCALE GENOMIC DNA]</scope>
    <source>
        <strain evidence="4">CCM 7526</strain>
    </source>
</reference>
<evidence type="ECO:0000313" key="3">
    <source>
        <dbReference type="EMBL" id="MFD1372673.1"/>
    </source>
</evidence>
<feature type="signal peptide" evidence="1">
    <location>
        <begin position="1"/>
        <end position="20"/>
    </location>
</feature>
<dbReference type="PROSITE" id="PS51257">
    <property type="entry name" value="PROKAR_LIPOPROTEIN"/>
    <property type="match status" value="1"/>
</dbReference>
<sequence>MNRRSLISAAAAVAMSVSLAACGADSDPLANEPAASGAAGGGAVTVGSANFPESQLLAEIYSQALEAKGVKVTRKFNIGAREVYLKALQDGSISLLPEYNGALLAALSPNGIPAGVSSSDTVLAELKKVLPAGTEVLAQSAAEDKDTLTVSADTATKNNLKTIEDLKAVAPTLVAGGGPEFTERQQGLKGLKEVYGVEFKEYKPLDPGGPLTVNALKDGDIQVANLFSTDSSIVTNKFVTLADPKNLFTSQNVLPLIRSEANNATVTGALDAVSGKLTTENLTSYLAQVQVDKKDIAVVAKAFLSENGLG</sequence>
<dbReference type="CDD" id="cd13606">
    <property type="entry name" value="PBP2_ProX_like"/>
    <property type="match status" value="1"/>
</dbReference>
<dbReference type="Pfam" id="PF04069">
    <property type="entry name" value="OpuAC"/>
    <property type="match status" value="1"/>
</dbReference>
<organism evidence="3 4">
    <name type="scientific">Actinoplanes sichuanensis</name>
    <dbReference type="NCBI Taxonomy" id="512349"/>
    <lineage>
        <taxon>Bacteria</taxon>
        <taxon>Bacillati</taxon>
        <taxon>Actinomycetota</taxon>
        <taxon>Actinomycetes</taxon>
        <taxon>Micromonosporales</taxon>
        <taxon>Micromonosporaceae</taxon>
        <taxon>Actinoplanes</taxon>
    </lineage>
</organism>
<evidence type="ECO:0000259" key="2">
    <source>
        <dbReference type="Pfam" id="PF04069"/>
    </source>
</evidence>
<evidence type="ECO:0000313" key="4">
    <source>
        <dbReference type="Proteomes" id="UP001597183"/>
    </source>
</evidence>
<evidence type="ECO:0000256" key="1">
    <source>
        <dbReference type="SAM" id="SignalP"/>
    </source>
</evidence>
<keyword evidence="4" id="KW-1185">Reference proteome</keyword>
<dbReference type="RefSeq" id="WP_317792697.1">
    <property type="nucleotide sequence ID" value="NZ_AP028461.1"/>
</dbReference>
<name>A0ABW4ARS7_9ACTN</name>
<dbReference type="InterPro" id="IPR007210">
    <property type="entry name" value="ABC_Gly_betaine_transp_sub-bd"/>
</dbReference>
<proteinExistence type="predicted"/>
<gene>
    <name evidence="3" type="ORF">ACFQ5G_45735</name>
</gene>
<accession>A0ABW4ARS7</accession>
<keyword evidence="1" id="KW-0732">Signal</keyword>